<dbReference type="GeneID" id="88176067"/>
<comment type="similarity">
    <text evidence="2">Belongs to the MDM31/MDM32 family.</text>
</comment>
<dbReference type="AlphaFoldDB" id="A0AAX4HGI6"/>
<evidence type="ECO:0000256" key="10">
    <source>
        <dbReference type="SAM" id="Phobius"/>
    </source>
</evidence>
<evidence type="ECO:0000256" key="5">
    <source>
        <dbReference type="ARBA" id="ARBA00022946"/>
    </source>
</evidence>
<dbReference type="EMBL" id="CP138900">
    <property type="protein sequence ID" value="WPK27611.1"/>
    <property type="molecule type" value="Genomic_DNA"/>
</dbReference>
<evidence type="ECO:0000256" key="3">
    <source>
        <dbReference type="ARBA" id="ARBA00022692"/>
    </source>
</evidence>
<evidence type="ECO:0008006" key="13">
    <source>
        <dbReference type="Google" id="ProtNLM"/>
    </source>
</evidence>
<protein>
    <recommendedName>
        <fullName evidence="13">Mitochondrial distribution and morphology protein 32</fullName>
    </recommendedName>
</protein>
<evidence type="ECO:0000256" key="2">
    <source>
        <dbReference type="ARBA" id="ARBA00005687"/>
    </source>
</evidence>
<sequence length="630" mass="71327">MLRNVSQGMISRHLAQLARPGIVPICRISAASLLLGRRLFFCSPRSAEEHKKPDPLKILKITKKSLLAQSSSLISRLWVHIKWPLTRNDRSLTMDDLSAFASWLVMGNLLWIILGTTTFGFVAMYFLDTMDKFWESLKSATTGADDESEQTERPKVKNQDKSLIGELAGTVLSHGLGLRFAFEKGNVLPVFEDGMLKFKNVKISLRSSSKSDNLLFSAEISLLNLSLSFKKWYEGNGLIYNMEIFGMQAKVHRKHEIPDNDMLPQDRNDQIIPTFNSMALSFSNYNDTHNMQNDLNEHSYLELESIKQDKHISLFDPEYNLANVKIHDSKIELYENEDVVPFKITIFNCDLPRLRGNRLLIDFFNANNVTGTVNNSMFTIHKHQTFANSENTVRFKLDGIDMGSLSKANPQLKFNWLVSGKAEIVADIRLPDFEALESEKASLDMTSGGFFQWIMDEIKDLTQPKMPSAASPQHDEGLFKGAIAALYETFSAPHEDEKLSLQESDYVIVNVTVKFRNLKATLPQFLPMASSAPIPFVTLQNLRSLISYINGLDTEKPLVIKTTVIEKLSDLYNLDVISQTRVFDAIVGDIYDDLSRMIKLDEKRIMDERSHMWSHSVVSQLLLLGLGALA</sequence>
<evidence type="ECO:0000256" key="7">
    <source>
        <dbReference type="ARBA" id="ARBA00023128"/>
    </source>
</evidence>
<gene>
    <name evidence="11" type="ORF">PUMCH_005007</name>
</gene>
<proteinExistence type="inferred from homology"/>
<evidence type="ECO:0000313" key="12">
    <source>
        <dbReference type="Proteomes" id="UP001338582"/>
    </source>
</evidence>
<comment type="function">
    <text evidence="9">Involved in the organization of the mitochondrial membranes and the global structure of the mitochondria. Also required for mitochondrial distribution and mobility as well as for the maintenance of mitochondrial DNA nucleoids structures.</text>
</comment>
<evidence type="ECO:0000256" key="6">
    <source>
        <dbReference type="ARBA" id="ARBA00022989"/>
    </source>
</evidence>
<keyword evidence="7" id="KW-0496">Mitochondrion</keyword>
<dbReference type="GO" id="GO:0005743">
    <property type="term" value="C:mitochondrial inner membrane"/>
    <property type="evidence" value="ECO:0007669"/>
    <property type="project" value="UniProtKB-SubCell"/>
</dbReference>
<accession>A0AAX4HGI6</accession>
<dbReference type="GO" id="GO:0000001">
    <property type="term" value="P:mitochondrion inheritance"/>
    <property type="evidence" value="ECO:0007669"/>
    <property type="project" value="InterPro"/>
</dbReference>
<name>A0AAX4HGI6_9ASCO</name>
<keyword evidence="12" id="KW-1185">Reference proteome</keyword>
<keyword evidence="6 10" id="KW-1133">Transmembrane helix</keyword>
<evidence type="ECO:0000256" key="9">
    <source>
        <dbReference type="ARBA" id="ARBA00025191"/>
    </source>
</evidence>
<keyword evidence="5" id="KW-0809">Transit peptide</keyword>
<dbReference type="GO" id="GO:0007005">
    <property type="term" value="P:mitochondrion organization"/>
    <property type="evidence" value="ECO:0007669"/>
    <property type="project" value="InterPro"/>
</dbReference>
<dbReference type="RefSeq" id="XP_062879989.1">
    <property type="nucleotide sequence ID" value="XM_063023919.1"/>
</dbReference>
<evidence type="ECO:0000313" key="11">
    <source>
        <dbReference type="EMBL" id="WPK27611.1"/>
    </source>
</evidence>
<dbReference type="PANTHER" id="PTHR31068">
    <property type="entry name" value="MITOCHONDRIAL DISTRIBUTION AND MORPHOLOGY PROTEIN 31"/>
    <property type="match status" value="1"/>
</dbReference>
<keyword evidence="4" id="KW-0999">Mitochondrion inner membrane</keyword>
<evidence type="ECO:0000256" key="1">
    <source>
        <dbReference type="ARBA" id="ARBA00004273"/>
    </source>
</evidence>
<dbReference type="KEGG" id="asau:88176067"/>
<dbReference type="Pfam" id="PF08118">
    <property type="entry name" value="MDM31_MDM32"/>
    <property type="match status" value="2"/>
</dbReference>
<evidence type="ECO:0000256" key="8">
    <source>
        <dbReference type="ARBA" id="ARBA00023136"/>
    </source>
</evidence>
<dbReference type="PANTHER" id="PTHR31068:SF0">
    <property type="entry name" value="MITOCHONDRIAL DISTRIBUTION AND MORPHOLOGY PROTEIN 31"/>
    <property type="match status" value="1"/>
</dbReference>
<keyword evidence="8 10" id="KW-0472">Membrane</keyword>
<dbReference type="InterPro" id="IPR012571">
    <property type="entry name" value="Mdm31/Mdm32"/>
</dbReference>
<reference evidence="11 12" key="1">
    <citation type="submission" date="2023-10" db="EMBL/GenBank/DDBJ databases">
        <title>Draft Genome Sequence of Candida saopaulonensis from a very Premature Infant with Sepsis.</title>
        <authorList>
            <person name="Ning Y."/>
            <person name="Dai R."/>
            <person name="Xiao M."/>
            <person name="Xu Y."/>
            <person name="Yan Q."/>
            <person name="Zhang L."/>
        </authorList>
    </citation>
    <scope>NUCLEOTIDE SEQUENCE [LARGE SCALE GENOMIC DNA]</scope>
    <source>
        <strain evidence="11 12">19XY460</strain>
    </source>
</reference>
<feature type="transmembrane region" description="Helical" evidence="10">
    <location>
        <begin position="103"/>
        <end position="127"/>
    </location>
</feature>
<keyword evidence="3 10" id="KW-0812">Transmembrane</keyword>
<dbReference type="Proteomes" id="UP001338582">
    <property type="component" value="Chromosome 7"/>
</dbReference>
<evidence type="ECO:0000256" key="4">
    <source>
        <dbReference type="ARBA" id="ARBA00022792"/>
    </source>
</evidence>
<comment type="subcellular location">
    <subcellularLocation>
        <location evidence="1">Mitochondrion inner membrane</location>
    </subcellularLocation>
</comment>
<organism evidence="11 12">
    <name type="scientific">Australozyma saopauloensis</name>
    <dbReference type="NCBI Taxonomy" id="291208"/>
    <lineage>
        <taxon>Eukaryota</taxon>
        <taxon>Fungi</taxon>
        <taxon>Dikarya</taxon>
        <taxon>Ascomycota</taxon>
        <taxon>Saccharomycotina</taxon>
        <taxon>Pichiomycetes</taxon>
        <taxon>Metschnikowiaceae</taxon>
        <taxon>Australozyma</taxon>
    </lineage>
</organism>